<keyword evidence="6 7" id="KW-0472">Membrane</keyword>
<feature type="transmembrane region" description="Helical" evidence="7">
    <location>
        <begin position="165"/>
        <end position="188"/>
    </location>
</feature>
<keyword evidence="5 7" id="KW-1133">Transmembrane helix</keyword>
<protein>
    <submittedName>
        <fullName evidence="8">Prolipoprotein diacylglyceryl transferase</fullName>
    </submittedName>
</protein>
<evidence type="ECO:0000256" key="3">
    <source>
        <dbReference type="ARBA" id="ARBA00022679"/>
    </source>
</evidence>
<gene>
    <name evidence="8" type="ORF">H9756_09385</name>
</gene>
<evidence type="ECO:0000256" key="6">
    <source>
        <dbReference type="ARBA" id="ARBA00023136"/>
    </source>
</evidence>
<keyword evidence="2" id="KW-1003">Cell membrane</keyword>
<keyword evidence="3 8" id="KW-0808">Transferase</keyword>
<feature type="transmembrane region" description="Helical" evidence="7">
    <location>
        <begin position="12"/>
        <end position="30"/>
    </location>
</feature>
<dbReference type="Proteomes" id="UP000823895">
    <property type="component" value="Unassembled WGS sequence"/>
</dbReference>
<comment type="similarity">
    <text evidence="1">Belongs to the Lgt family.</text>
</comment>
<evidence type="ECO:0000256" key="1">
    <source>
        <dbReference type="ARBA" id="ARBA00007150"/>
    </source>
</evidence>
<dbReference type="PANTHER" id="PTHR30589:SF0">
    <property type="entry name" value="PHOSPHATIDYLGLYCEROL--PROLIPOPROTEIN DIACYLGLYCERYL TRANSFERASE"/>
    <property type="match status" value="1"/>
</dbReference>
<keyword evidence="4 7" id="KW-0812">Transmembrane</keyword>
<feature type="transmembrane region" description="Helical" evidence="7">
    <location>
        <begin position="83"/>
        <end position="104"/>
    </location>
</feature>
<feature type="transmembrane region" description="Helical" evidence="7">
    <location>
        <begin position="125"/>
        <end position="145"/>
    </location>
</feature>
<dbReference type="GO" id="GO:0008961">
    <property type="term" value="F:phosphatidylglycerol-prolipoprotein diacylglyceryl transferase activity"/>
    <property type="evidence" value="ECO:0007669"/>
    <property type="project" value="InterPro"/>
</dbReference>
<reference evidence="8" key="2">
    <citation type="submission" date="2021-04" db="EMBL/GenBank/DDBJ databases">
        <authorList>
            <person name="Gilroy R."/>
        </authorList>
    </citation>
    <scope>NUCLEOTIDE SEQUENCE</scope>
    <source>
        <strain evidence="8">CHK165-2605</strain>
    </source>
</reference>
<evidence type="ECO:0000256" key="2">
    <source>
        <dbReference type="ARBA" id="ARBA00022475"/>
    </source>
</evidence>
<reference evidence="8" key="1">
    <citation type="journal article" date="2021" name="PeerJ">
        <title>Extensive microbial diversity within the chicken gut microbiome revealed by metagenomics and culture.</title>
        <authorList>
            <person name="Gilroy R."/>
            <person name="Ravi A."/>
            <person name="Getino M."/>
            <person name="Pursley I."/>
            <person name="Horton D.L."/>
            <person name="Alikhan N.F."/>
            <person name="Baker D."/>
            <person name="Gharbi K."/>
            <person name="Hall N."/>
            <person name="Watson M."/>
            <person name="Adriaenssens E.M."/>
            <person name="Foster-Nyarko E."/>
            <person name="Jarju S."/>
            <person name="Secka A."/>
            <person name="Antonio M."/>
            <person name="Oren A."/>
            <person name="Chaudhuri R.R."/>
            <person name="La Ragione R."/>
            <person name="Hildebrand F."/>
            <person name="Pallen M.J."/>
        </authorList>
    </citation>
    <scope>NUCLEOTIDE SEQUENCE</scope>
    <source>
        <strain evidence="8">CHK165-2605</strain>
    </source>
</reference>
<accession>A0A9D2P5P7</accession>
<name>A0A9D2P5P7_9FIRM</name>
<comment type="caution">
    <text evidence="8">The sequence shown here is derived from an EMBL/GenBank/DDBJ whole genome shotgun (WGS) entry which is preliminary data.</text>
</comment>
<feature type="transmembrane region" description="Helical" evidence="7">
    <location>
        <begin position="42"/>
        <end position="63"/>
    </location>
</feature>
<evidence type="ECO:0000256" key="5">
    <source>
        <dbReference type="ARBA" id="ARBA00022989"/>
    </source>
</evidence>
<evidence type="ECO:0000313" key="8">
    <source>
        <dbReference type="EMBL" id="HJC43871.1"/>
    </source>
</evidence>
<dbReference type="EMBL" id="DWWI01000196">
    <property type="protein sequence ID" value="HJC43871.1"/>
    <property type="molecule type" value="Genomic_DNA"/>
</dbReference>
<evidence type="ECO:0000256" key="7">
    <source>
        <dbReference type="SAM" id="Phobius"/>
    </source>
</evidence>
<dbReference type="GO" id="GO:0042158">
    <property type="term" value="P:lipoprotein biosynthetic process"/>
    <property type="evidence" value="ECO:0007669"/>
    <property type="project" value="InterPro"/>
</dbReference>
<dbReference type="PANTHER" id="PTHR30589">
    <property type="entry name" value="PROLIPOPROTEIN DIACYLGLYCERYL TRANSFERASE"/>
    <property type="match status" value="1"/>
</dbReference>
<proteinExistence type="inferred from homology"/>
<evidence type="ECO:0000313" key="9">
    <source>
        <dbReference type="Proteomes" id="UP000823895"/>
    </source>
</evidence>
<dbReference type="AlphaFoldDB" id="A0A9D2P5P7"/>
<feature type="transmembrane region" description="Helical" evidence="7">
    <location>
        <begin position="225"/>
        <end position="248"/>
    </location>
</feature>
<evidence type="ECO:0000256" key="4">
    <source>
        <dbReference type="ARBA" id="ARBA00022692"/>
    </source>
</evidence>
<sequence>MGLEIGAVIIPWYGLFIVLGIAAGMILGFLLIRINHMKFDDFIQIVCFVGLGAMIGAKLLYLAVSWKSIDFSRITDLEYLNALMGGGFVFYGGLIGGLIGLYLCGKILHIPVMDYARVAVPVIPLAHAFGRIGCAFVGCCYGVPYDGPGAVVYTESIAAPTGVPLFPVQAVEAAGNLVIVAVLCLYGGICRRNGKRAESLQLYLAMYAVFRFVLEFVRYDDSERGLLLGLSTSQWISIVICSSLFLHVKRYKKPDRSL</sequence>
<feature type="transmembrane region" description="Helical" evidence="7">
    <location>
        <begin position="200"/>
        <end position="219"/>
    </location>
</feature>
<dbReference type="GO" id="GO:0005886">
    <property type="term" value="C:plasma membrane"/>
    <property type="evidence" value="ECO:0007669"/>
    <property type="project" value="InterPro"/>
</dbReference>
<dbReference type="Pfam" id="PF01790">
    <property type="entry name" value="LGT"/>
    <property type="match status" value="1"/>
</dbReference>
<organism evidence="8 9">
    <name type="scientific">Candidatus Mediterraneibacter gallistercoris</name>
    <dbReference type="NCBI Taxonomy" id="2838671"/>
    <lineage>
        <taxon>Bacteria</taxon>
        <taxon>Bacillati</taxon>
        <taxon>Bacillota</taxon>
        <taxon>Clostridia</taxon>
        <taxon>Lachnospirales</taxon>
        <taxon>Lachnospiraceae</taxon>
        <taxon>Mediterraneibacter</taxon>
    </lineage>
</organism>
<dbReference type="InterPro" id="IPR001640">
    <property type="entry name" value="Lgt"/>
</dbReference>